<dbReference type="RefSeq" id="XP_025594316.1">
    <property type="nucleotide sequence ID" value="XM_025725748.2"/>
</dbReference>
<evidence type="ECO:0000313" key="2">
    <source>
        <dbReference type="Proteomes" id="UP000245910"/>
    </source>
</evidence>
<dbReference type="Proteomes" id="UP000245910">
    <property type="component" value="Chromosome III"/>
</dbReference>
<dbReference type="OrthoDB" id="5088027at2759"/>
<name>A0A2L2TI01_9HYPO</name>
<dbReference type="EMBL" id="LN649231">
    <property type="protein sequence ID" value="CEI70602.1"/>
    <property type="molecule type" value="Genomic_DNA"/>
</dbReference>
<keyword evidence="2" id="KW-1185">Reference proteome</keyword>
<proteinExistence type="predicted"/>
<protein>
    <submittedName>
        <fullName evidence="1">Uncharacterized protein</fullName>
    </submittedName>
</protein>
<dbReference type="GeneID" id="37262317"/>
<organism evidence="1 2">
    <name type="scientific">Fusarium venenatum</name>
    <dbReference type="NCBI Taxonomy" id="56646"/>
    <lineage>
        <taxon>Eukaryota</taxon>
        <taxon>Fungi</taxon>
        <taxon>Dikarya</taxon>
        <taxon>Ascomycota</taxon>
        <taxon>Pezizomycotina</taxon>
        <taxon>Sordariomycetes</taxon>
        <taxon>Hypocreomycetidae</taxon>
        <taxon>Hypocreales</taxon>
        <taxon>Nectriaceae</taxon>
        <taxon>Fusarium</taxon>
    </lineage>
</organism>
<reference evidence="2" key="1">
    <citation type="submission" date="2014-10" db="EMBL/GenBank/DDBJ databases">
        <authorList>
            <person name="King R."/>
        </authorList>
    </citation>
    <scope>NUCLEOTIDE SEQUENCE [LARGE SCALE GENOMIC DNA]</scope>
    <source>
        <strain evidence="2">A3/5</strain>
    </source>
</reference>
<evidence type="ECO:0000313" key="1">
    <source>
        <dbReference type="EMBL" id="CEI70602.1"/>
    </source>
</evidence>
<dbReference type="AlphaFoldDB" id="A0A2L2TI01"/>
<dbReference type="KEGG" id="fvn:FVRRES_10679"/>
<sequence length="232" mass="26551">MSSNIKDKIVQLGSKLKHLRILKQTDEHDTMSQIETTSVGDSHPASHAEDDQAIATSTLTPISPMESTNPHPYLSISTAFLQDAIKEYLNPESWYERSILRLKFTDKGEGYPSFFALLKTVHGEWRWIPHVATDASISPRDVELVSMKDDMIRTWIDRKEHVFEHPRNVGQVSPIGTAIKLDLSVPEHSRWRILVWRLHVNSGKPSSWMDRRGRVVADPRADLHQRVTETKD</sequence>
<accession>A0A2L2TI01</accession>